<keyword evidence="2" id="KW-1185">Reference proteome</keyword>
<proteinExistence type="predicted"/>
<dbReference type="Proteomes" id="UP000663859">
    <property type="component" value="Unassembled WGS sequence"/>
</dbReference>
<reference evidence="1" key="1">
    <citation type="submission" date="2021-02" db="EMBL/GenBank/DDBJ databases">
        <authorList>
            <person name="Cremers G."/>
            <person name="Picone N."/>
        </authorList>
    </citation>
    <scope>NUCLEOTIDE SEQUENCE</scope>
    <source>
        <strain evidence="1">PQ17</strain>
    </source>
</reference>
<evidence type="ECO:0000313" key="1">
    <source>
        <dbReference type="EMBL" id="CAF0697267.1"/>
    </source>
</evidence>
<dbReference type="AlphaFoldDB" id="A0A8J2BSN9"/>
<name>A0A8J2BSN9_9BACT</name>
<comment type="caution">
    <text evidence="1">The sequence shown here is derived from an EMBL/GenBank/DDBJ whole genome shotgun (WGS) entry which is preliminary data.</text>
</comment>
<sequence>MQLTRWIHQNEAGAQRLLIQELKAETRTDFAPEAVARAWKRTQLTNEISRDLIAKSVRDASEAGFLKGSTDTSRLMEIP</sequence>
<organism evidence="1 2">
    <name type="scientific">Candidatus Methylacidithermus pantelleriae</name>
    <dbReference type="NCBI Taxonomy" id="2744239"/>
    <lineage>
        <taxon>Bacteria</taxon>
        <taxon>Pseudomonadati</taxon>
        <taxon>Verrucomicrobiota</taxon>
        <taxon>Methylacidiphilae</taxon>
        <taxon>Methylacidiphilales</taxon>
        <taxon>Methylacidiphilaceae</taxon>
        <taxon>Candidatus Methylacidithermus</taxon>
    </lineage>
</organism>
<gene>
    <name evidence="1" type="ORF">MPNT_210028</name>
</gene>
<accession>A0A8J2BSN9</accession>
<dbReference type="EMBL" id="CAJNOB010000014">
    <property type="protein sequence ID" value="CAF0697267.1"/>
    <property type="molecule type" value="Genomic_DNA"/>
</dbReference>
<evidence type="ECO:0000313" key="2">
    <source>
        <dbReference type="Proteomes" id="UP000663859"/>
    </source>
</evidence>
<protein>
    <submittedName>
        <fullName evidence="1">Uncharacterized protein</fullName>
    </submittedName>
</protein>